<dbReference type="EMBL" id="CAJVQB010067965">
    <property type="protein sequence ID" value="CAG8842106.1"/>
    <property type="molecule type" value="Genomic_DNA"/>
</dbReference>
<evidence type="ECO:0000313" key="1">
    <source>
        <dbReference type="EMBL" id="CAG8842106.1"/>
    </source>
</evidence>
<protein>
    <submittedName>
        <fullName evidence="1">1261_t:CDS:1</fullName>
    </submittedName>
</protein>
<organism evidence="1 2">
    <name type="scientific">Gigaspora margarita</name>
    <dbReference type="NCBI Taxonomy" id="4874"/>
    <lineage>
        <taxon>Eukaryota</taxon>
        <taxon>Fungi</taxon>
        <taxon>Fungi incertae sedis</taxon>
        <taxon>Mucoromycota</taxon>
        <taxon>Glomeromycotina</taxon>
        <taxon>Glomeromycetes</taxon>
        <taxon>Diversisporales</taxon>
        <taxon>Gigasporaceae</taxon>
        <taxon>Gigaspora</taxon>
    </lineage>
</organism>
<sequence length="80" mass="9600">VFCFDQSTNHNAYTLDALVCSRITLHPKVEPKFKFKDSWFICDHQKIVQPMFFFDKGRNNNKGIWNGQKLDYKRKKDDEK</sequence>
<name>A0ABN7WXZ0_GIGMA</name>
<gene>
    <name evidence="1" type="ORF">GMARGA_LOCUS35809</name>
</gene>
<feature type="non-terminal residue" evidence="1">
    <location>
        <position position="1"/>
    </location>
</feature>
<comment type="caution">
    <text evidence="1">The sequence shown here is derived from an EMBL/GenBank/DDBJ whole genome shotgun (WGS) entry which is preliminary data.</text>
</comment>
<reference evidence="1 2" key="1">
    <citation type="submission" date="2021-06" db="EMBL/GenBank/DDBJ databases">
        <authorList>
            <person name="Kallberg Y."/>
            <person name="Tangrot J."/>
            <person name="Rosling A."/>
        </authorList>
    </citation>
    <scope>NUCLEOTIDE SEQUENCE [LARGE SCALE GENOMIC DNA]</scope>
    <source>
        <strain evidence="1 2">120-4 pot B 10/14</strain>
    </source>
</reference>
<accession>A0ABN7WXZ0</accession>
<keyword evidence="2" id="KW-1185">Reference proteome</keyword>
<dbReference type="Proteomes" id="UP000789901">
    <property type="component" value="Unassembled WGS sequence"/>
</dbReference>
<evidence type="ECO:0000313" key="2">
    <source>
        <dbReference type="Proteomes" id="UP000789901"/>
    </source>
</evidence>
<feature type="non-terminal residue" evidence="1">
    <location>
        <position position="80"/>
    </location>
</feature>
<proteinExistence type="predicted"/>